<protein>
    <submittedName>
        <fullName evidence="1">Uncharacterized protein</fullName>
    </submittedName>
</protein>
<proteinExistence type="predicted"/>
<dbReference type="EMBL" id="LR798288">
    <property type="protein sequence ID" value="CAB5220999.1"/>
    <property type="molecule type" value="Genomic_DNA"/>
</dbReference>
<sequence>MAIGNQTMTDQEFQMFGMSEGQIEQEYIKSFMTMMSGIEMTVISILSDAQHLMEFGQQDRARKLMNVAKYILSEQLDAKLAAKKVA</sequence>
<reference evidence="1" key="1">
    <citation type="submission" date="2020-05" db="EMBL/GenBank/DDBJ databases">
        <authorList>
            <person name="Chiriac C."/>
            <person name="Salcher M."/>
            <person name="Ghai R."/>
            <person name="Kavagutti S V."/>
        </authorList>
    </citation>
    <scope>NUCLEOTIDE SEQUENCE</scope>
</reference>
<accession>A0A6J7WSF3</accession>
<evidence type="ECO:0000313" key="1">
    <source>
        <dbReference type="EMBL" id="CAB5220999.1"/>
    </source>
</evidence>
<name>A0A6J7WSF3_9CAUD</name>
<organism evidence="1">
    <name type="scientific">uncultured Caudovirales phage</name>
    <dbReference type="NCBI Taxonomy" id="2100421"/>
    <lineage>
        <taxon>Viruses</taxon>
        <taxon>Duplodnaviria</taxon>
        <taxon>Heunggongvirae</taxon>
        <taxon>Uroviricota</taxon>
        <taxon>Caudoviricetes</taxon>
        <taxon>Peduoviridae</taxon>
        <taxon>Maltschvirus</taxon>
        <taxon>Maltschvirus maltsch</taxon>
    </lineage>
</organism>
<gene>
    <name evidence="1" type="ORF">UFOVP247_68</name>
</gene>